<feature type="non-terminal residue" evidence="1">
    <location>
        <position position="1"/>
    </location>
</feature>
<dbReference type="Proteomes" id="UP000606786">
    <property type="component" value="Unassembled WGS sequence"/>
</dbReference>
<comment type="caution">
    <text evidence="1">The sequence shown here is derived from an EMBL/GenBank/DDBJ whole genome shotgun (WGS) entry which is preliminary data.</text>
</comment>
<sequence length="57" mass="6263">HANSVDIDASADDDNDDDIGRALERVKVRRGLVEWEANGLETMIADWFTAGDDVSQS</sequence>
<evidence type="ECO:0000313" key="1">
    <source>
        <dbReference type="EMBL" id="CAD7000724.1"/>
    </source>
</evidence>
<organism evidence="1 2">
    <name type="scientific">Ceratitis capitata</name>
    <name type="common">Mediterranean fruit fly</name>
    <name type="synonym">Tephritis capitata</name>
    <dbReference type="NCBI Taxonomy" id="7213"/>
    <lineage>
        <taxon>Eukaryota</taxon>
        <taxon>Metazoa</taxon>
        <taxon>Ecdysozoa</taxon>
        <taxon>Arthropoda</taxon>
        <taxon>Hexapoda</taxon>
        <taxon>Insecta</taxon>
        <taxon>Pterygota</taxon>
        <taxon>Neoptera</taxon>
        <taxon>Endopterygota</taxon>
        <taxon>Diptera</taxon>
        <taxon>Brachycera</taxon>
        <taxon>Muscomorpha</taxon>
        <taxon>Tephritoidea</taxon>
        <taxon>Tephritidae</taxon>
        <taxon>Ceratitis</taxon>
        <taxon>Ceratitis</taxon>
    </lineage>
</organism>
<proteinExistence type="predicted"/>
<keyword evidence="2" id="KW-1185">Reference proteome</keyword>
<name>A0A811UPQ8_CERCA</name>
<gene>
    <name evidence="1" type="ORF">CCAP1982_LOCUS9197</name>
</gene>
<reference evidence="1" key="1">
    <citation type="submission" date="2020-11" db="EMBL/GenBank/DDBJ databases">
        <authorList>
            <person name="Whitehead M."/>
        </authorList>
    </citation>
    <scope>NUCLEOTIDE SEQUENCE</scope>
    <source>
        <strain evidence="1">EGII</strain>
    </source>
</reference>
<protein>
    <submittedName>
        <fullName evidence="1">(Mediterranean fruit fly) hypothetical protein</fullName>
    </submittedName>
</protein>
<evidence type="ECO:0000313" key="2">
    <source>
        <dbReference type="Proteomes" id="UP000606786"/>
    </source>
</evidence>
<accession>A0A811UPQ8</accession>
<dbReference type="EMBL" id="CAJHJT010000012">
    <property type="protein sequence ID" value="CAD7000724.1"/>
    <property type="molecule type" value="Genomic_DNA"/>
</dbReference>
<dbReference type="AlphaFoldDB" id="A0A811UPQ8"/>